<evidence type="ECO:0000256" key="5">
    <source>
        <dbReference type="PIRNR" id="PIRNR019574"/>
    </source>
</evidence>
<organism evidence="6 7">
    <name type="scientific">Sinobacterium caligoides</name>
    <dbReference type="NCBI Taxonomy" id="933926"/>
    <lineage>
        <taxon>Bacteria</taxon>
        <taxon>Pseudomonadati</taxon>
        <taxon>Pseudomonadota</taxon>
        <taxon>Gammaproteobacteria</taxon>
        <taxon>Cellvibrionales</taxon>
        <taxon>Spongiibacteraceae</taxon>
        <taxon>Sinobacterium</taxon>
    </lineage>
</organism>
<dbReference type="CDD" id="cd13659">
    <property type="entry name" value="PBP2_PotF"/>
    <property type="match status" value="1"/>
</dbReference>
<comment type="caution">
    <text evidence="6">The sequence shown here is derived from an EMBL/GenBank/DDBJ whole genome shotgun (WGS) entry which is preliminary data.</text>
</comment>
<gene>
    <name evidence="6" type="ORF">EDC56_2725</name>
</gene>
<dbReference type="InterPro" id="IPR006059">
    <property type="entry name" value="SBP"/>
</dbReference>
<proteinExistence type="inferred from homology"/>
<keyword evidence="4 5" id="KW-0574">Periplasm</keyword>
<dbReference type="PANTHER" id="PTHR30222:SF12">
    <property type="entry name" value="NORSPERMIDINE SENSOR"/>
    <property type="match status" value="1"/>
</dbReference>
<dbReference type="PIRSF" id="PIRSF019574">
    <property type="entry name" value="Periplasmic_polyamine_BP"/>
    <property type="match status" value="1"/>
</dbReference>
<evidence type="ECO:0000256" key="3">
    <source>
        <dbReference type="ARBA" id="ARBA00022729"/>
    </source>
</evidence>
<dbReference type="PANTHER" id="PTHR30222">
    <property type="entry name" value="SPERMIDINE/PUTRESCINE-BINDING PERIPLASMIC PROTEIN"/>
    <property type="match status" value="1"/>
</dbReference>
<comment type="function">
    <text evidence="5">Required for the activity of the bacterial periplasmic transport system of putrescine.</text>
</comment>
<keyword evidence="2 5" id="KW-0813">Transport</keyword>
<evidence type="ECO:0000256" key="1">
    <source>
        <dbReference type="ARBA" id="ARBA00004418"/>
    </source>
</evidence>
<dbReference type="Pfam" id="PF13416">
    <property type="entry name" value="SBP_bac_8"/>
    <property type="match status" value="1"/>
</dbReference>
<sequence>MSNKWLRPILLVLLLMFSMSIESAEQRVLNIYNWSDYIAPATIENFERHSGIKVIYDVFDSNDTLEVKLLTGKSGYDIVVPSNNFLARQIQAGLFQPLDKSKLPLYVNLDPQLMKRLEASDPDNLYGIPYLWGTTGLGFNVAMLKERLGERFPLDSWNLLLDPMISTQLRDCGVGILDAWDELFPIIFNYIGEDPSTHDVKVFKGEAYRQMNRLRPNVATIHSSSYIKDLAAGDLCLALGWVGDVYQARTRALEAGSGIDVSYIIPKEGAPIWFDMIAIPKDAPNPDEAHEFINFLLQPEVIAEISNYVAYPNAVPASKPFLDEALRNNANIYPDEEVMKRLFVLEVYPASIDRFAARLWGRFRAHH</sequence>
<dbReference type="SUPFAM" id="SSF53850">
    <property type="entry name" value="Periplasmic binding protein-like II"/>
    <property type="match status" value="1"/>
</dbReference>
<comment type="subcellular location">
    <subcellularLocation>
        <location evidence="1 5">Periplasm</location>
    </subcellularLocation>
</comment>
<dbReference type="Proteomes" id="UP000275394">
    <property type="component" value="Unassembled WGS sequence"/>
</dbReference>
<reference evidence="6 7" key="1">
    <citation type="submission" date="2018-11" db="EMBL/GenBank/DDBJ databases">
        <title>Genomic Encyclopedia of Type Strains, Phase IV (KMG-IV): sequencing the most valuable type-strain genomes for metagenomic binning, comparative biology and taxonomic classification.</title>
        <authorList>
            <person name="Goeker M."/>
        </authorList>
    </citation>
    <scope>NUCLEOTIDE SEQUENCE [LARGE SCALE GENOMIC DNA]</scope>
    <source>
        <strain evidence="6 7">DSM 100316</strain>
    </source>
</reference>
<keyword evidence="3" id="KW-0732">Signal</keyword>
<dbReference type="GO" id="GO:0015846">
    <property type="term" value="P:polyamine transport"/>
    <property type="evidence" value="ECO:0007669"/>
    <property type="project" value="InterPro"/>
</dbReference>
<dbReference type="EMBL" id="RKHR01000005">
    <property type="protein sequence ID" value="ROS00089.1"/>
    <property type="molecule type" value="Genomic_DNA"/>
</dbReference>
<evidence type="ECO:0000256" key="2">
    <source>
        <dbReference type="ARBA" id="ARBA00022448"/>
    </source>
</evidence>
<dbReference type="GO" id="GO:0019808">
    <property type="term" value="F:polyamine binding"/>
    <property type="evidence" value="ECO:0007669"/>
    <property type="project" value="InterPro"/>
</dbReference>
<dbReference type="InterPro" id="IPR001188">
    <property type="entry name" value="Sperm_putr-bd"/>
</dbReference>
<dbReference type="AlphaFoldDB" id="A0A3N2DK78"/>
<comment type="similarity">
    <text evidence="5">Belongs to the bacterial solute-binding protein PotD/PotF family.</text>
</comment>
<name>A0A3N2DK78_9GAMM</name>
<keyword evidence="7" id="KW-1185">Reference proteome</keyword>
<accession>A0A3N2DK78</accession>
<protein>
    <recommendedName>
        <fullName evidence="5">Putrescine-binding periplasmic protein</fullName>
    </recommendedName>
</protein>
<dbReference type="PRINTS" id="PR00909">
    <property type="entry name" value="SPERMDNBNDNG"/>
</dbReference>
<evidence type="ECO:0000256" key="4">
    <source>
        <dbReference type="ARBA" id="ARBA00022764"/>
    </source>
</evidence>
<dbReference type="RefSeq" id="WP_211333689.1">
    <property type="nucleotide sequence ID" value="NZ_RKHR01000005.1"/>
</dbReference>
<dbReference type="GO" id="GO:0042597">
    <property type="term" value="C:periplasmic space"/>
    <property type="evidence" value="ECO:0007669"/>
    <property type="project" value="UniProtKB-SubCell"/>
</dbReference>
<evidence type="ECO:0000313" key="6">
    <source>
        <dbReference type="EMBL" id="ROS00089.1"/>
    </source>
</evidence>
<evidence type="ECO:0000313" key="7">
    <source>
        <dbReference type="Proteomes" id="UP000275394"/>
    </source>
</evidence>
<dbReference type="Gene3D" id="3.40.190.10">
    <property type="entry name" value="Periplasmic binding protein-like II"/>
    <property type="match status" value="2"/>
</dbReference>